<protein>
    <recommendedName>
        <fullName evidence="5">Secreted protein</fullName>
    </recommendedName>
</protein>
<dbReference type="Proteomes" id="UP001304895">
    <property type="component" value="Unassembled WGS sequence"/>
</dbReference>
<comment type="caution">
    <text evidence="3">The sequence shown here is derived from an EMBL/GenBank/DDBJ whole genome shotgun (WGS) entry which is preliminary data.</text>
</comment>
<feature type="chain" id="PRO_5042951450" description="Secreted protein" evidence="2">
    <location>
        <begin position="26"/>
        <end position="173"/>
    </location>
</feature>
<keyword evidence="2" id="KW-0732">Signal</keyword>
<accession>A0AAN6UMI9</accession>
<feature type="region of interest" description="Disordered" evidence="1">
    <location>
        <begin position="146"/>
        <end position="173"/>
    </location>
</feature>
<reference evidence="3" key="2">
    <citation type="submission" date="2023-05" db="EMBL/GenBank/DDBJ databases">
        <authorList>
            <consortium name="Lawrence Berkeley National Laboratory"/>
            <person name="Steindorff A."/>
            <person name="Hensen N."/>
            <person name="Bonometti L."/>
            <person name="Westerberg I."/>
            <person name="Brannstrom I.O."/>
            <person name="Guillou S."/>
            <person name="Cros-Aarteil S."/>
            <person name="Calhoun S."/>
            <person name="Haridas S."/>
            <person name="Kuo A."/>
            <person name="Mondo S."/>
            <person name="Pangilinan J."/>
            <person name="Riley R."/>
            <person name="Labutti K."/>
            <person name="Andreopoulos B."/>
            <person name="Lipzen A."/>
            <person name="Chen C."/>
            <person name="Yanf M."/>
            <person name="Daum C."/>
            <person name="Ng V."/>
            <person name="Clum A."/>
            <person name="Ohm R."/>
            <person name="Martin F."/>
            <person name="Silar P."/>
            <person name="Natvig D."/>
            <person name="Lalanne C."/>
            <person name="Gautier V."/>
            <person name="Ament-Velasquez S.L."/>
            <person name="Kruys A."/>
            <person name="Hutchinson M.I."/>
            <person name="Powell A.J."/>
            <person name="Barry K."/>
            <person name="Miller A.N."/>
            <person name="Grigoriev I.V."/>
            <person name="Debuchy R."/>
            <person name="Gladieux P."/>
            <person name="Thoren M.H."/>
            <person name="Johannesson H."/>
        </authorList>
    </citation>
    <scope>NUCLEOTIDE SEQUENCE</scope>
    <source>
        <strain evidence="3">CBS 123565</strain>
    </source>
</reference>
<feature type="signal peptide" evidence="2">
    <location>
        <begin position="1"/>
        <end position="25"/>
    </location>
</feature>
<evidence type="ECO:0000256" key="2">
    <source>
        <dbReference type="SAM" id="SignalP"/>
    </source>
</evidence>
<organism evidence="3 4">
    <name type="scientific">Trichocladium antarcticum</name>
    <dbReference type="NCBI Taxonomy" id="1450529"/>
    <lineage>
        <taxon>Eukaryota</taxon>
        <taxon>Fungi</taxon>
        <taxon>Dikarya</taxon>
        <taxon>Ascomycota</taxon>
        <taxon>Pezizomycotina</taxon>
        <taxon>Sordariomycetes</taxon>
        <taxon>Sordariomycetidae</taxon>
        <taxon>Sordariales</taxon>
        <taxon>Chaetomiaceae</taxon>
        <taxon>Trichocladium</taxon>
    </lineage>
</organism>
<evidence type="ECO:0000313" key="4">
    <source>
        <dbReference type="Proteomes" id="UP001304895"/>
    </source>
</evidence>
<evidence type="ECO:0000256" key="1">
    <source>
        <dbReference type="SAM" id="MobiDB-lite"/>
    </source>
</evidence>
<gene>
    <name evidence="3" type="ORF">BT67DRAFT_275513</name>
</gene>
<proteinExistence type="predicted"/>
<evidence type="ECO:0008006" key="5">
    <source>
        <dbReference type="Google" id="ProtNLM"/>
    </source>
</evidence>
<evidence type="ECO:0000313" key="3">
    <source>
        <dbReference type="EMBL" id="KAK4135416.1"/>
    </source>
</evidence>
<dbReference type="AlphaFoldDB" id="A0AAN6UMI9"/>
<dbReference type="EMBL" id="MU853406">
    <property type="protein sequence ID" value="KAK4135416.1"/>
    <property type="molecule type" value="Genomic_DNA"/>
</dbReference>
<name>A0AAN6UMI9_9PEZI</name>
<keyword evidence="4" id="KW-1185">Reference proteome</keyword>
<reference evidence="3" key="1">
    <citation type="journal article" date="2023" name="Mol. Phylogenet. Evol.">
        <title>Genome-scale phylogeny and comparative genomics of the fungal order Sordariales.</title>
        <authorList>
            <person name="Hensen N."/>
            <person name="Bonometti L."/>
            <person name="Westerberg I."/>
            <person name="Brannstrom I.O."/>
            <person name="Guillou S."/>
            <person name="Cros-Aarteil S."/>
            <person name="Calhoun S."/>
            <person name="Haridas S."/>
            <person name="Kuo A."/>
            <person name="Mondo S."/>
            <person name="Pangilinan J."/>
            <person name="Riley R."/>
            <person name="LaButti K."/>
            <person name="Andreopoulos B."/>
            <person name="Lipzen A."/>
            <person name="Chen C."/>
            <person name="Yan M."/>
            <person name="Daum C."/>
            <person name="Ng V."/>
            <person name="Clum A."/>
            <person name="Steindorff A."/>
            <person name="Ohm R.A."/>
            <person name="Martin F."/>
            <person name="Silar P."/>
            <person name="Natvig D.O."/>
            <person name="Lalanne C."/>
            <person name="Gautier V."/>
            <person name="Ament-Velasquez S.L."/>
            <person name="Kruys A."/>
            <person name="Hutchinson M.I."/>
            <person name="Powell A.J."/>
            <person name="Barry K."/>
            <person name="Miller A.N."/>
            <person name="Grigoriev I.V."/>
            <person name="Debuchy R."/>
            <person name="Gladieux P."/>
            <person name="Hiltunen Thoren M."/>
            <person name="Johannesson H."/>
        </authorList>
    </citation>
    <scope>NUCLEOTIDE SEQUENCE</scope>
    <source>
        <strain evidence="3">CBS 123565</strain>
    </source>
</reference>
<sequence length="173" mass="19161">MVSHDFGLWWLVVMLCGPARPRLRALPNPIQRLEMQEFPPQSIGHQPPCLRFCKHCEAVCKRFTCHADLLLAQSHCKAAFSKLRCCVPRLLRHFSTAMTSVLSLRSPSVSMAEERAQRPRKLPALAVGTGRGCGAPDVAVAGIEFSDSNGHPRCRSPENGRARQHHRSAAESC</sequence>